<name>A0A1E7FPV4_9STRA</name>
<reference evidence="1 2" key="1">
    <citation type="submission" date="2016-09" db="EMBL/GenBank/DDBJ databases">
        <title>Extensive genetic diversity and differential bi-allelic expression allows diatom success in the polar Southern Ocean.</title>
        <authorList>
            <consortium name="DOE Joint Genome Institute"/>
            <person name="Mock T."/>
            <person name="Otillar R.P."/>
            <person name="Strauss J."/>
            <person name="Dupont C."/>
            <person name="Frickenhaus S."/>
            <person name="Maumus F."/>
            <person name="Mcmullan M."/>
            <person name="Sanges R."/>
            <person name="Schmutz J."/>
            <person name="Toseland A."/>
            <person name="Valas R."/>
            <person name="Veluchamy A."/>
            <person name="Ward B.J."/>
            <person name="Allen A."/>
            <person name="Barry K."/>
            <person name="Falciatore A."/>
            <person name="Ferrante M."/>
            <person name="Fortunato A.E."/>
            <person name="Gloeckner G."/>
            <person name="Gruber A."/>
            <person name="Hipkin R."/>
            <person name="Janech M."/>
            <person name="Kroth P."/>
            <person name="Leese F."/>
            <person name="Lindquist E."/>
            <person name="Lyon B.R."/>
            <person name="Martin J."/>
            <person name="Mayer C."/>
            <person name="Parker M."/>
            <person name="Quesneville H."/>
            <person name="Raymond J."/>
            <person name="Uhlig C."/>
            <person name="Valentin K.U."/>
            <person name="Worden A.Z."/>
            <person name="Armbrust E.V."/>
            <person name="Bowler C."/>
            <person name="Green B."/>
            <person name="Moulton V."/>
            <person name="Van Oosterhout C."/>
            <person name="Grigoriev I."/>
        </authorList>
    </citation>
    <scope>NUCLEOTIDE SEQUENCE [LARGE SCALE GENOMIC DNA]</scope>
    <source>
        <strain evidence="1 2">CCMP1102</strain>
    </source>
</reference>
<dbReference type="KEGG" id="fcy:FRACYDRAFT_268185"/>
<evidence type="ECO:0000313" key="1">
    <source>
        <dbReference type="EMBL" id="OEU20125.1"/>
    </source>
</evidence>
<organism evidence="1 2">
    <name type="scientific">Fragilariopsis cylindrus CCMP1102</name>
    <dbReference type="NCBI Taxonomy" id="635003"/>
    <lineage>
        <taxon>Eukaryota</taxon>
        <taxon>Sar</taxon>
        <taxon>Stramenopiles</taxon>
        <taxon>Ochrophyta</taxon>
        <taxon>Bacillariophyta</taxon>
        <taxon>Bacillariophyceae</taxon>
        <taxon>Bacillariophycidae</taxon>
        <taxon>Bacillariales</taxon>
        <taxon>Bacillariaceae</taxon>
        <taxon>Fragilariopsis</taxon>
    </lineage>
</organism>
<sequence>MDRMYWIPQLFRRFVSFVQLTSSANKIFFTCHVSSIRQPHFSHRIDIMKRRCVFNFQCRRRFGIHQSANLTAQPGTCTIKKPTPDHLRATFSIAMTNITRCNNVR</sequence>
<proteinExistence type="predicted"/>
<protein>
    <submittedName>
        <fullName evidence="1">Uncharacterized protein</fullName>
    </submittedName>
</protein>
<dbReference type="AlphaFoldDB" id="A0A1E7FPV4"/>
<dbReference type="Proteomes" id="UP000095751">
    <property type="component" value="Unassembled WGS sequence"/>
</dbReference>
<keyword evidence="2" id="KW-1185">Reference proteome</keyword>
<accession>A0A1E7FPV4</accession>
<evidence type="ECO:0000313" key="2">
    <source>
        <dbReference type="Proteomes" id="UP000095751"/>
    </source>
</evidence>
<gene>
    <name evidence="1" type="ORF">FRACYDRAFT_268185</name>
</gene>
<dbReference type="EMBL" id="KV784355">
    <property type="protein sequence ID" value="OEU20125.1"/>
    <property type="molecule type" value="Genomic_DNA"/>
</dbReference>
<dbReference type="InParanoid" id="A0A1E7FPV4"/>